<organism evidence="2 3">
    <name type="scientific">Trichonephila clavata</name>
    <name type="common">Joro spider</name>
    <name type="synonym">Nephila clavata</name>
    <dbReference type="NCBI Taxonomy" id="2740835"/>
    <lineage>
        <taxon>Eukaryota</taxon>
        <taxon>Metazoa</taxon>
        <taxon>Ecdysozoa</taxon>
        <taxon>Arthropoda</taxon>
        <taxon>Chelicerata</taxon>
        <taxon>Arachnida</taxon>
        <taxon>Araneae</taxon>
        <taxon>Araneomorphae</taxon>
        <taxon>Entelegynae</taxon>
        <taxon>Araneoidea</taxon>
        <taxon>Nephilidae</taxon>
        <taxon>Trichonephila</taxon>
    </lineage>
</organism>
<evidence type="ECO:0000256" key="1">
    <source>
        <dbReference type="SAM" id="MobiDB-lite"/>
    </source>
</evidence>
<protein>
    <submittedName>
        <fullName evidence="2">Uncharacterized protein</fullName>
    </submittedName>
</protein>
<sequence length="83" mass="9115">MRTPATRGRAREGSSKIARNGKAADMGCNVSKDVKVEDQGNAENKDDGRLSLKISCYEIRSKLLSSSVVRFDCALPQAHRYLS</sequence>
<keyword evidence="3" id="KW-1185">Reference proteome</keyword>
<gene>
    <name evidence="2" type="ORF">TNCT_19661</name>
</gene>
<dbReference type="AlphaFoldDB" id="A0A8X6GSE7"/>
<comment type="caution">
    <text evidence="2">The sequence shown here is derived from an EMBL/GenBank/DDBJ whole genome shotgun (WGS) entry which is preliminary data.</text>
</comment>
<evidence type="ECO:0000313" key="2">
    <source>
        <dbReference type="EMBL" id="GFQ72864.1"/>
    </source>
</evidence>
<proteinExistence type="predicted"/>
<dbReference type="OrthoDB" id="10505064at2759"/>
<dbReference type="EMBL" id="BMAO01021212">
    <property type="protein sequence ID" value="GFQ72864.1"/>
    <property type="molecule type" value="Genomic_DNA"/>
</dbReference>
<dbReference type="Proteomes" id="UP000887116">
    <property type="component" value="Unassembled WGS sequence"/>
</dbReference>
<feature type="region of interest" description="Disordered" evidence="1">
    <location>
        <begin position="1"/>
        <end position="25"/>
    </location>
</feature>
<name>A0A8X6GSE7_TRICU</name>
<reference evidence="2" key="1">
    <citation type="submission" date="2020-07" db="EMBL/GenBank/DDBJ databases">
        <title>Multicomponent nature underlies the extraordinary mechanical properties of spider dragline silk.</title>
        <authorList>
            <person name="Kono N."/>
            <person name="Nakamura H."/>
            <person name="Mori M."/>
            <person name="Yoshida Y."/>
            <person name="Ohtoshi R."/>
            <person name="Malay A.D."/>
            <person name="Moran D.A.P."/>
            <person name="Tomita M."/>
            <person name="Numata K."/>
            <person name="Arakawa K."/>
        </authorList>
    </citation>
    <scope>NUCLEOTIDE SEQUENCE</scope>
</reference>
<accession>A0A8X6GSE7</accession>
<evidence type="ECO:0000313" key="3">
    <source>
        <dbReference type="Proteomes" id="UP000887116"/>
    </source>
</evidence>